<keyword evidence="1" id="KW-0496">Mitochondrion</keyword>
<dbReference type="EMBL" id="KY774314">
    <property type="protein sequence ID" value="ART31129.1"/>
    <property type="molecule type" value="Genomic_DNA"/>
</dbReference>
<organism evidence="1">
    <name type="scientific">Utricularia reniformis</name>
    <dbReference type="NCBI Taxonomy" id="192314"/>
    <lineage>
        <taxon>Eukaryota</taxon>
        <taxon>Viridiplantae</taxon>
        <taxon>Streptophyta</taxon>
        <taxon>Embryophyta</taxon>
        <taxon>Tracheophyta</taxon>
        <taxon>Spermatophyta</taxon>
        <taxon>Magnoliopsida</taxon>
        <taxon>eudicotyledons</taxon>
        <taxon>Gunneridae</taxon>
        <taxon>Pentapetalae</taxon>
        <taxon>asterids</taxon>
        <taxon>lamiids</taxon>
        <taxon>Lamiales</taxon>
        <taxon>Lentibulariaceae</taxon>
        <taxon>Utricularia</taxon>
    </lineage>
</organism>
<geneLocation type="mitochondrion" evidence="1"/>
<protein>
    <submittedName>
        <fullName evidence="1">Uncharacterized protein</fullName>
    </submittedName>
</protein>
<reference evidence="1" key="1">
    <citation type="submission" date="2017-03" db="EMBL/GenBank/DDBJ databases">
        <title>The mitochondrial genome of the carnivorous plant Utricularia reniformis (Lentibulariaceae): structure, comparative analysis and evolutionary landmarks.</title>
        <authorList>
            <person name="Silva S.R."/>
            <person name="Alvarenga D.O."/>
            <person name="Michael T.P."/>
            <person name="Miranda V.F.O."/>
            <person name="Varani A.M."/>
        </authorList>
    </citation>
    <scope>NUCLEOTIDE SEQUENCE</scope>
</reference>
<gene>
    <name evidence="1" type="ORF">AEK19_MT0900</name>
</gene>
<proteinExistence type="predicted"/>
<evidence type="ECO:0000313" key="1">
    <source>
        <dbReference type="EMBL" id="ART31129.1"/>
    </source>
</evidence>
<dbReference type="AlphaFoldDB" id="A0A1Y0B1A2"/>
<accession>A0A1Y0B1A2</accession>
<name>A0A1Y0B1A2_9LAMI</name>
<sequence>MLQVLYRGLQLFNCILLLPHLYTSSSHLPDHHSAPVGLLLPVVPFVVPFSTYLYPPSVPSCYVLGPRWSLPAFGSPCCNFISSILFFFQYAASCCSSTSSSVTSAKALANFLFLSSSSNCGDRSTAIPAQRAYVS</sequence>